<feature type="compositionally biased region" description="Acidic residues" evidence="9">
    <location>
        <begin position="1128"/>
        <end position="1142"/>
    </location>
</feature>
<feature type="region of interest" description="Disordered" evidence="9">
    <location>
        <begin position="487"/>
        <end position="507"/>
    </location>
</feature>
<proteinExistence type="inferred from homology"/>
<dbReference type="Pfam" id="PF07529">
    <property type="entry name" value="HSA"/>
    <property type="match status" value="1"/>
</dbReference>
<dbReference type="PANTHER" id="PTHR46459:SF1">
    <property type="entry name" value="E1A-BINDING PROTEIN P400"/>
    <property type="match status" value="1"/>
</dbReference>
<dbReference type="PANTHER" id="PTHR46459">
    <property type="entry name" value="E1A-BINDING PROTEIN P400-RELATED"/>
    <property type="match status" value="1"/>
</dbReference>
<feature type="region of interest" description="Disordered" evidence="9">
    <location>
        <begin position="161"/>
        <end position="219"/>
    </location>
</feature>
<feature type="compositionally biased region" description="Low complexity" evidence="9">
    <location>
        <begin position="342"/>
        <end position="361"/>
    </location>
</feature>
<dbReference type="GO" id="GO:0006325">
    <property type="term" value="P:chromatin organization"/>
    <property type="evidence" value="ECO:0007669"/>
    <property type="project" value="UniProtKB-KW"/>
</dbReference>
<evidence type="ECO:0000256" key="1">
    <source>
        <dbReference type="ARBA" id="ARBA00004123"/>
    </source>
</evidence>
<dbReference type="OMA" id="PRRRKCH"/>
<dbReference type="Proteomes" id="UP000006911">
    <property type="component" value="Unassembled WGS sequence"/>
</dbReference>
<feature type="compositionally biased region" description="Acidic residues" evidence="9">
    <location>
        <begin position="189"/>
        <end position="204"/>
    </location>
</feature>
<feature type="compositionally biased region" description="Polar residues" evidence="9">
    <location>
        <begin position="398"/>
        <end position="411"/>
    </location>
</feature>
<comment type="subcellular location">
    <subcellularLocation>
        <location evidence="1">Nucleus</location>
    </subcellularLocation>
</comment>
<comment type="similarity">
    <text evidence="2">Belongs to the EAF1 family.</text>
</comment>
<dbReference type="Gene3D" id="1.10.10.60">
    <property type="entry name" value="Homeodomain-like"/>
    <property type="match status" value="1"/>
</dbReference>
<feature type="domain" description="Myb-like" evidence="10">
    <location>
        <begin position="1211"/>
        <end position="1263"/>
    </location>
</feature>
<dbReference type="Pfam" id="PF13921">
    <property type="entry name" value="Myb_DNA-bind_6"/>
    <property type="match status" value="1"/>
</dbReference>
<feature type="region of interest" description="Disordered" evidence="9">
    <location>
        <begin position="521"/>
        <end position="659"/>
    </location>
</feature>
<feature type="region of interest" description="Disordered" evidence="9">
    <location>
        <begin position="1111"/>
        <end position="1162"/>
    </location>
</feature>
<evidence type="ECO:0000256" key="9">
    <source>
        <dbReference type="SAM" id="MobiDB-lite"/>
    </source>
</evidence>
<evidence type="ECO:0000256" key="3">
    <source>
        <dbReference type="ARBA" id="ARBA00022763"/>
    </source>
</evidence>
<organism evidence="12 13">
    <name type="scientific">Tuber melanosporum (strain Mel28)</name>
    <name type="common">Perigord black truffle</name>
    <dbReference type="NCBI Taxonomy" id="656061"/>
    <lineage>
        <taxon>Eukaryota</taxon>
        <taxon>Fungi</taxon>
        <taxon>Dikarya</taxon>
        <taxon>Ascomycota</taxon>
        <taxon>Pezizomycotina</taxon>
        <taxon>Pezizomycetes</taxon>
        <taxon>Pezizales</taxon>
        <taxon>Tuberaceae</taxon>
        <taxon>Tuber</taxon>
    </lineage>
</organism>
<evidence type="ECO:0000256" key="2">
    <source>
        <dbReference type="ARBA" id="ARBA00008913"/>
    </source>
</evidence>
<dbReference type="PROSITE" id="PS50090">
    <property type="entry name" value="MYB_LIKE"/>
    <property type="match status" value="1"/>
</dbReference>
<feature type="compositionally biased region" description="Polar residues" evidence="9">
    <location>
        <begin position="264"/>
        <end position="273"/>
    </location>
</feature>
<evidence type="ECO:0000259" key="10">
    <source>
        <dbReference type="PROSITE" id="PS50090"/>
    </source>
</evidence>
<dbReference type="STRING" id="656061.D5GHG9"/>
<evidence type="ECO:0000313" key="12">
    <source>
        <dbReference type="EMBL" id="CAZ83962.1"/>
    </source>
</evidence>
<dbReference type="InterPro" id="IPR001005">
    <property type="entry name" value="SANT/Myb"/>
</dbReference>
<feature type="domain" description="HSA" evidence="11">
    <location>
        <begin position="916"/>
        <end position="998"/>
    </location>
</feature>
<comment type="function">
    <text evidence="7">Component of the NuA4 histone acetyltransferase complex which is involved in transcriptional activation of selected genes principally by acetylation of nucleosomal histone H4 and H2A. The NuA4 complex is also involved in DNA repair.</text>
</comment>
<dbReference type="GeneID" id="9183607"/>
<feature type="compositionally biased region" description="Polar residues" evidence="9">
    <location>
        <begin position="174"/>
        <end position="183"/>
    </location>
</feature>
<dbReference type="GO" id="GO:0005634">
    <property type="term" value="C:nucleus"/>
    <property type="evidence" value="ECO:0007669"/>
    <property type="project" value="UniProtKB-SubCell"/>
</dbReference>
<keyword evidence="3" id="KW-0227">DNA damage</keyword>
<evidence type="ECO:0000256" key="5">
    <source>
        <dbReference type="ARBA" id="ARBA00023204"/>
    </source>
</evidence>
<protein>
    <recommendedName>
        <fullName evidence="8">Vacuolar import and degradation protein 21</fullName>
    </recommendedName>
</protein>
<dbReference type="InterPro" id="IPR014012">
    <property type="entry name" value="HSA_dom"/>
</dbReference>
<evidence type="ECO:0000313" key="13">
    <source>
        <dbReference type="Proteomes" id="UP000006911"/>
    </source>
</evidence>
<feature type="compositionally biased region" description="Low complexity" evidence="9">
    <location>
        <begin position="310"/>
        <end position="319"/>
    </location>
</feature>
<feature type="region of interest" description="Disordered" evidence="9">
    <location>
        <begin position="1551"/>
        <end position="1592"/>
    </location>
</feature>
<reference evidence="12 13" key="1">
    <citation type="journal article" date="2010" name="Nature">
        <title>Perigord black truffle genome uncovers evolutionary origins and mechanisms of symbiosis.</title>
        <authorList>
            <person name="Martin F."/>
            <person name="Kohler A."/>
            <person name="Murat C."/>
            <person name="Balestrini R."/>
            <person name="Coutinho P.M."/>
            <person name="Jaillon O."/>
            <person name="Montanini B."/>
            <person name="Morin E."/>
            <person name="Noel B."/>
            <person name="Percudani R."/>
            <person name="Porcel B."/>
            <person name="Rubini A."/>
            <person name="Amicucci A."/>
            <person name="Amselem J."/>
            <person name="Anthouard V."/>
            <person name="Arcioni S."/>
            <person name="Artiguenave F."/>
            <person name="Aury J.M."/>
            <person name="Ballario P."/>
            <person name="Bolchi A."/>
            <person name="Brenna A."/>
            <person name="Brun A."/>
            <person name="Buee M."/>
            <person name="Cantarel B."/>
            <person name="Chevalier G."/>
            <person name="Couloux A."/>
            <person name="Da Silva C."/>
            <person name="Denoeud F."/>
            <person name="Duplessis S."/>
            <person name="Ghignone S."/>
            <person name="Hilselberger B."/>
            <person name="Iotti M."/>
            <person name="Marcais B."/>
            <person name="Mello A."/>
            <person name="Miranda M."/>
            <person name="Pacioni G."/>
            <person name="Quesneville H."/>
            <person name="Riccioni C."/>
            <person name="Ruotolo R."/>
            <person name="Splivallo R."/>
            <person name="Stocchi V."/>
            <person name="Tisserant E."/>
            <person name="Viscomi A.R."/>
            <person name="Zambonelli A."/>
            <person name="Zampieri E."/>
            <person name="Henrissat B."/>
            <person name="Lebrun M.H."/>
            <person name="Paolocci F."/>
            <person name="Bonfante P."/>
            <person name="Ottonello S."/>
            <person name="Wincker P."/>
        </authorList>
    </citation>
    <scope>NUCLEOTIDE SEQUENCE [LARGE SCALE GENOMIC DNA]</scope>
    <source>
        <strain evidence="12 13">Mel28</strain>
    </source>
</reference>
<dbReference type="PROSITE" id="PS51204">
    <property type="entry name" value="HSA"/>
    <property type="match status" value="1"/>
</dbReference>
<evidence type="ECO:0000256" key="7">
    <source>
        <dbReference type="ARBA" id="ARBA00025178"/>
    </source>
</evidence>
<keyword evidence="13" id="KW-1185">Reference proteome</keyword>
<evidence type="ECO:0000256" key="8">
    <source>
        <dbReference type="ARBA" id="ARBA00029670"/>
    </source>
</evidence>
<feature type="compositionally biased region" description="Low complexity" evidence="9">
    <location>
        <begin position="1689"/>
        <end position="1718"/>
    </location>
</feature>
<feature type="compositionally biased region" description="Polar residues" evidence="9">
    <location>
        <begin position="711"/>
        <end position="722"/>
    </location>
</feature>
<feature type="compositionally biased region" description="Basic and acidic residues" evidence="9">
    <location>
        <begin position="689"/>
        <end position="698"/>
    </location>
</feature>
<dbReference type="SUPFAM" id="SSF46689">
    <property type="entry name" value="Homeodomain-like"/>
    <property type="match status" value="1"/>
</dbReference>
<dbReference type="CDD" id="cd00167">
    <property type="entry name" value="SANT"/>
    <property type="match status" value="1"/>
</dbReference>
<feature type="region of interest" description="Disordered" evidence="9">
    <location>
        <begin position="241"/>
        <end position="445"/>
    </location>
</feature>
<evidence type="ECO:0000256" key="6">
    <source>
        <dbReference type="ARBA" id="ARBA00023242"/>
    </source>
</evidence>
<keyword evidence="5" id="KW-0234">DNA repair</keyword>
<feature type="region of interest" description="Disordered" evidence="9">
    <location>
        <begin position="1664"/>
        <end position="1718"/>
    </location>
</feature>
<gene>
    <name evidence="12" type="ORF">GSTUM_00007867001</name>
</gene>
<dbReference type="HOGENOM" id="CLU_240364_0_0_1"/>
<feature type="compositionally biased region" description="Basic and acidic residues" evidence="9">
    <location>
        <begin position="603"/>
        <end position="615"/>
    </location>
</feature>
<dbReference type="RefSeq" id="XP_002839771.1">
    <property type="nucleotide sequence ID" value="XM_002839725.1"/>
</dbReference>
<accession>D5GHG9</accession>
<dbReference type="KEGG" id="tml:GSTUM_00007867001"/>
<sequence>MVEKISIQSLRNNAVSVRLEERKNLIVSRKRKLQEVYAACRHIDRTKPFPNADIVKTWGTIERYEGANMEDGEKRFLEENDIERGRFFQESTLPPHSSYLPEPGGFQRALATQLTPHHAAKTISRHATPLSTSVFEKPPQVLEHPTVSREAELLAEKGARHSFDARGGMEDQSPAKSVITNGKRSSEAPTEDGSVDSEATEEDLGSLSHVVEPSERVKPRKAAPVINIGGVPVVQEAVTKAPDDHERSLGVRPPPIPSELVNATRGSATQTAAVQDEKTEERDARAEEARSTESAAVKSFGDSAREVPDSFESSQVSSPSEPPSPAPSKGTVLELREEPRLPVTSPQIQQTPPQPPLVIITNRENHTSPVPPSKPLSGHASHSDVYSPASSIDDDNRSTPGNILSSATSPDANHMLGPDPRSEESNGQVKEVVAESGPYGVMTMPAKEAEEEELAGAFVEKIVPCGAQCEKPLPSVVAAKGFVADEEETKSQLSTIPPLEFTNGGEPDLAAVEAGAAITISKADDLSARTKKSASPDPSAQLRLENSLARDDVADPDSLASEGPISSQKLAGVGETHDEDLEDRVQLVGSREPEPRAAGPMRELAEDVKEVKDVSETMEIDIPDRVGDMGATSHDTVMSGVDQPVAHRTTPGTHAGDISVGTISSEQHSLEASTLQEIDDSKMEIDHTANERHDEAEPPSKVPTPDVSTFVGATTSPGSPASSMFGPGSGEEAPSTDRMAVGRAESDSSLIPSTSPVKQPLRRPETRKKQAKLSKVVISSTHHALAALEEEAKRLHEDQIAQGPIVVARRRDQQAASAAARRSAVFQPGSRIEAITRYGIAEPPSEEKRRVKNADMFDVVYTAKASGTLISDLLQRSSKTLTTGDHQVHYFETQAVRIENRIIELQDQGLWSLRQIPRVVEPRRRKCHWDYLLEEAKWLRDDFKGERKWKIAMARHYAKEAVRWHQAGEERCQLQIDRKLLGVVPKGKREERRRAARIEMQDSDMNQPTPDLVDGCGSPESDDDFPMDDRHHDTDQGNFAHIYEPPATLFTLSPEETVFAMPASKAADDILSQLPLYGPPEPSAGRQEEVEEEWTKLPVVAISKYASGKLVIQEEQGPPSKKSRYEYEENQDPYADDSDEDEKLGGGRLIGRGKRDKLRKPSFLPPEQTNVALFKPEYKPILQRVHNTHVPRLPSDFPPPPFFENRHPSLWLASEDEMLKTLVREYHYNWGLVSQCLTLPGDWHSGSERRSPWECFERWIALEPIPPEFSKSPHFKPIQQRLDVAARVNGLYGNVPGSAGGNGSGGVKPRRGTAPIRVEKRRNTRNFTLIESMRKLAKKRETSVNKQQTNKSTMISLLLTSYLDQVVAAMKRASESQASTANPLRTPQYFSAMKFEREQKHLEQKNIYSQHMQMQQTRTGIPPQARVPHPGQHHALANGVPIPVQQRVGVATPQGPNGVLQVSRAAPIQNGTNGVPLRSLPAQLSQGQTQRYTPEQLAHLRRIQQQHTVAAAAASQGYPTSNALGTQASQPSAQSMQTILQQTQQAALGQNQQVNVNQQAPQQKRIIPPPIDSQASGSSPRMPPTPTTATSTQLKPAQILIQEMAAIAQYQNPNLPQERAREATQPTLASYHAQLSQNIQAQARSPVRPNPARVAVVNTGPMIGVNGPVNPAVDPPAVGAGSPRVSNGQIPTQLPQPQQPQANQPQPQPQSVSQQQPI</sequence>
<dbReference type="InParanoid" id="D5GHG9"/>
<feature type="region of interest" description="Disordered" evidence="9">
    <location>
        <begin position="689"/>
        <end position="772"/>
    </location>
</feature>
<evidence type="ECO:0000256" key="4">
    <source>
        <dbReference type="ARBA" id="ARBA00022853"/>
    </source>
</evidence>
<feature type="compositionally biased region" description="Basic and acidic residues" evidence="9">
    <location>
        <begin position="275"/>
        <end position="291"/>
    </location>
</feature>
<feature type="compositionally biased region" description="Polar residues" evidence="9">
    <location>
        <begin position="747"/>
        <end position="757"/>
    </location>
</feature>
<dbReference type="eggNOG" id="KOG0391">
    <property type="taxonomic scope" value="Eukaryota"/>
</dbReference>
<feature type="compositionally biased region" description="Low complexity" evidence="9">
    <location>
        <begin position="1551"/>
        <end position="1563"/>
    </location>
</feature>
<dbReference type="SMART" id="SM00717">
    <property type="entry name" value="SANT"/>
    <property type="match status" value="1"/>
</dbReference>
<dbReference type="EMBL" id="FN430318">
    <property type="protein sequence ID" value="CAZ83962.1"/>
    <property type="molecule type" value="Genomic_DNA"/>
</dbReference>
<keyword evidence="6" id="KW-0539">Nucleus</keyword>
<dbReference type="GO" id="GO:0006281">
    <property type="term" value="P:DNA repair"/>
    <property type="evidence" value="ECO:0007669"/>
    <property type="project" value="UniProtKB-KW"/>
</dbReference>
<keyword evidence="4" id="KW-0156">Chromatin regulator</keyword>
<feature type="compositionally biased region" description="Basic residues" evidence="9">
    <location>
        <begin position="1151"/>
        <end position="1160"/>
    </location>
</feature>
<name>D5GHG9_TUBMM</name>
<evidence type="ECO:0000259" key="11">
    <source>
        <dbReference type="PROSITE" id="PS51204"/>
    </source>
</evidence>
<dbReference type="InterPro" id="IPR009057">
    <property type="entry name" value="Homeodomain-like_sf"/>
</dbReference>
<dbReference type="SMART" id="SM00573">
    <property type="entry name" value="HSA"/>
    <property type="match status" value="1"/>
</dbReference>
<dbReference type="GO" id="GO:0003682">
    <property type="term" value="F:chromatin binding"/>
    <property type="evidence" value="ECO:0007669"/>
    <property type="project" value="TreeGrafter"/>
</dbReference>
<dbReference type="GO" id="GO:0035267">
    <property type="term" value="C:NuA4 histone acetyltransferase complex"/>
    <property type="evidence" value="ECO:0007669"/>
    <property type="project" value="UniProtKB-ARBA"/>
</dbReference>